<dbReference type="Gene3D" id="3.90.320.10">
    <property type="match status" value="1"/>
</dbReference>
<name>A0A1G7B330_9BACT</name>
<proteinExistence type="predicted"/>
<accession>A0A1G7B330</accession>
<evidence type="ECO:0008006" key="3">
    <source>
        <dbReference type="Google" id="ProtNLM"/>
    </source>
</evidence>
<dbReference type="OrthoDB" id="1982at2"/>
<sequence>MIDLTSKKMLSGRLNPIIDAALEAERDQQEARRYLGGSRLGVECERQLQYEVFATPKDPEKDFPGRILRVFERGHWAEAAVVRWLQLAGVTILIEDEGGGQFGFSDFDGLFQGHCDGILTGGPESFGPFPRLWENKCIKADDWRALSSHGLRKEKPVYWAQCQVYMDRFGLTENPALFSAVNADTMEIYWEAVPHNPQAVAALDAKAGRILQACLAGEQLPRLSQDPNFYQCKWCSWRKRCHGLA</sequence>
<protein>
    <recommendedName>
        <fullName evidence="3">PD-(D/E)XK nuclease superfamily protein</fullName>
    </recommendedName>
</protein>
<dbReference type="AlphaFoldDB" id="A0A1G7B330"/>
<organism evidence="1 2">
    <name type="scientific">Desulfuromonas thiophila</name>
    <dbReference type="NCBI Taxonomy" id="57664"/>
    <lineage>
        <taxon>Bacteria</taxon>
        <taxon>Pseudomonadati</taxon>
        <taxon>Thermodesulfobacteriota</taxon>
        <taxon>Desulfuromonadia</taxon>
        <taxon>Desulfuromonadales</taxon>
        <taxon>Desulfuromonadaceae</taxon>
        <taxon>Desulfuromonas</taxon>
    </lineage>
</organism>
<dbReference type="STRING" id="57664.SAMN05661003_10537"/>
<gene>
    <name evidence="1" type="ORF">SAMN05661003_10537</name>
</gene>
<evidence type="ECO:0000313" key="2">
    <source>
        <dbReference type="Proteomes" id="UP000243205"/>
    </source>
</evidence>
<reference evidence="2" key="1">
    <citation type="submission" date="2016-10" db="EMBL/GenBank/DDBJ databases">
        <authorList>
            <person name="Varghese N."/>
            <person name="Submissions S."/>
        </authorList>
    </citation>
    <scope>NUCLEOTIDE SEQUENCE [LARGE SCALE GENOMIC DNA]</scope>
    <source>
        <strain evidence="2">DSM 8987</strain>
    </source>
</reference>
<dbReference type="Proteomes" id="UP000243205">
    <property type="component" value="Unassembled WGS sequence"/>
</dbReference>
<dbReference type="RefSeq" id="WP_092077561.1">
    <property type="nucleotide sequence ID" value="NZ_FNAQ01000005.1"/>
</dbReference>
<keyword evidence="2" id="KW-1185">Reference proteome</keyword>
<dbReference type="InterPro" id="IPR011604">
    <property type="entry name" value="PDDEXK-like_dom_sf"/>
</dbReference>
<evidence type="ECO:0000313" key="1">
    <source>
        <dbReference type="EMBL" id="SDE21330.1"/>
    </source>
</evidence>
<dbReference type="EMBL" id="FNAQ01000005">
    <property type="protein sequence ID" value="SDE21330.1"/>
    <property type="molecule type" value="Genomic_DNA"/>
</dbReference>